<keyword evidence="7" id="KW-1133">Transmembrane helix</keyword>
<reference evidence="11" key="1">
    <citation type="journal article" date="2019" name="Int. J. Syst. Evol. Microbiol.">
        <title>The Global Catalogue of Microorganisms (GCM) 10K type strain sequencing project: providing services to taxonomists for standard genome sequencing and annotation.</title>
        <authorList>
            <consortium name="The Broad Institute Genomics Platform"/>
            <consortium name="The Broad Institute Genome Sequencing Center for Infectious Disease"/>
            <person name="Wu L."/>
            <person name="Ma J."/>
        </authorList>
    </citation>
    <scope>NUCLEOTIDE SEQUENCE [LARGE SCALE GENOMIC DNA]</scope>
    <source>
        <strain evidence="11">CGMCC 1.15928</strain>
    </source>
</reference>
<evidence type="ECO:0000313" key="11">
    <source>
        <dbReference type="Proteomes" id="UP000628854"/>
    </source>
</evidence>
<dbReference type="Gene3D" id="1.10.287.130">
    <property type="match status" value="1"/>
</dbReference>
<protein>
    <recommendedName>
        <fullName evidence="2">histidine kinase</fullName>
        <ecNumber evidence="2">2.7.13.3</ecNumber>
    </recommendedName>
</protein>
<accession>A0ABQ1J1T5</accession>
<evidence type="ECO:0000256" key="6">
    <source>
        <dbReference type="SAM" id="Coils"/>
    </source>
</evidence>
<dbReference type="PANTHER" id="PTHR43047">
    <property type="entry name" value="TWO-COMPONENT HISTIDINE PROTEIN KINASE"/>
    <property type="match status" value="1"/>
</dbReference>
<dbReference type="CDD" id="cd16922">
    <property type="entry name" value="HATPase_EvgS-ArcB-TorS-like"/>
    <property type="match status" value="1"/>
</dbReference>
<keyword evidence="4" id="KW-0808">Transferase</keyword>
<dbReference type="InterPro" id="IPR036890">
    <property type="entry name" value="HATPase_C_sf"/>
</dbReference>
<keyword evidence="7" id="KW-0472">Membrane</keyword>
<evidence type="ECO:0000256" key="2">
    <source>
        <dbReference type="ARBA" id="ARBA00012438"/>
    </source>
</evidence>
<keyword evidence="11" id="KW-1185">Reference proteome</keyword>
<dbReference type="Gene3D" id="3.30.565.10">
    <property type="entry name" value="Histidine kinase-like ATPase, C-terminal domain"/>
    <property type="match status" value="1"/>
</dbReference>
<dbReference type="Pfam" id="PF02518">
    <property type="entry name" value="HATPase_c"/>
    <property type="match status" value="1"/>
</dbReference>
<evidence type="ECO:0000256" key="1">
    <source>
        <dbReference type="ARBA" id="ARBA00000085"/>
    </source>
</evidence>
<keyword evidence="5" id="KW-0418">Kinase</keyword>
<dbReference type="InterPro" id="IPR035965">
    <property type="entry name" value="PAS-like_dom_sf"/>
</dbReference>
<evidence type="ECO:0000256" key="3">
    <source>
        <dbReference type="ARBA" id="ARBA00022553"/>
    </source>
</evidence>
<dbReference type="CDD" id="cd00082">
    <property type="entry name" value="HisKA"/>
    <property type="match status" value="1"/>
</dbReference>
<feature type="coiled-coil region" evidence="6">
    <location>
        <begin position="516"/>
        <end position="557"/>
    </location>
</feature>
<keyword evidence="3" id="KW-0597">Phosphoprotein</keyword>
<dbReference type="Gene3D" id="3.30.450.20">
    <property type="entry name" value="PAS domain"/>
    <property type="match status" value="2"/>
</dbReference>
<dbReference type="PROSITE" id="PS50112">
    <property type="entry name" value="PAS"/>
    <property type="match status" value="1"/>
</dbReference>
<dbReference type="PROSITE" id="PS50109">
    <property type="entry name" value="HIS_KIN"/>
    <property type="match status" value="1"/>
</dbReference>
<feature type="domain" description="Histidine kinase" evidence="8">
    <location>
        <begin position="571"/>
        <end position="791"/>
    </location>
</feature>
<evidence type="ECO:0000256" key="7">
    <source>
        <dbReference type="SAM" id="Phobius"/>
    </source>
</evidence>
<dbReference type="InterPro" id="IPR036097">
    <property type="entry name" value="HisK_dim/P_sf"/>
</dbReference>
<dbReference type="EC" id="2.7.13.3" evidence="2"/>
<dbReference type="InterPro" id="IPR003594">
    <property type="entry name" value="HATPase_dom"/>
</dbReference>
<dbReference type="SUPFAM" id="SSF55785">
    <property type="entry name" value="PYP-like sensor domain (PAS domain)"/>
    <property type="match status" value="2"/>
</dbReference>
<dbReference type="EMBL" id="BMKF01000001">
    <property type="protein sequence ID" value="GGB57978.1"/>
    <property type="molecule type" value="Genomic_DNA"/>
</dbReference>
<name>A0ABQ1J1T5_9PROT</name>
<feature type="transmembrane region" description="Helical" evidence="7">
    <location>
        <begin position="32"/>
        <end position="50"/>
    </location>
</feature>
<dbReference type="SUPFAM" id="SSF55874">
    <property type="entry name" value="ATPase domain of HSP90 chaperone/DNA topoisomerase II/histidine kinase"/>
    <property type="match status" value="1"/>
</dbReference>
<dbReference type="Pfam" id="PF00512">
    <property type="entry name" value="HisKA"/>
    <property type="match status" value="1"/>
</dbReference>
<dbReference type="InterPro" id="IPR003661">
    <property type="entry name" value="HisK_dim/P_dom"/>
</dbReference>
<proteinExistence type="predicted"/>
<dbReference type="InterPro" id="IPR005467">
    <property type="entry name" value="His_kinase_dom"/>
</dbReference>
<dbReference type="SUPFAM" id="SSF47384">
    <property type="entry name" value="Homodimeric domain of signal transducing histidine kinase"/>
    <property type="match status" value="1"/>
</dbReference>
<dbReference type="PRINTS" id="PR00344">
    <property type="entry name" value="BCTRLSENSOR"/>
</dbReference>
<comment type="catalytic activity">
    <reaction evidence="1">
        <text>ATP + protein L-histidine = ADP + protein N-phospho-L-histidine.</text>
        <dbReference type="EC" id="2.7.13.3"/>
    </reaction>
</comment>
<dbReference type="InterPro" id="IPR000014">
    <property type="entry name" value="PAS"/>
</dbReference>
<evidence type="ECO:0000259" key="9">
    <source>
        <dbReference type="PROSITE" id="PS50112"/>
    </source>
</evidence>
<dbReference type="SMART" id="SM00387">
    <property type="entry name" value="HATPase_c"/>
    <property type="match status" value="1"/>
</dbReference>
<comment type="caution">
    <text evidence="10">The sequence shown here is derived from an EMBL/GenBank/DDBJ whole genome shotgun (WGS) entry which is preliminary data.</text>
</comment>
<sequence length="801" mass="86934">MPEAEALARKVDISANPGKPQTQTEQNGTLKFVLAGTLVTVAVALGLMGWNTHIKEDQQLLQLVQRDALLAGERLNRNVERVIDRLDRELRDGTRLARIDRAYVGVDALMDLSQAKASNDAGVAALADTASTLIAQDRRLRLLNDGRMMLVHVPANGNAIIATVAAERWIPAPASGDRLGIYGSSTASLGDRSVLAPSSENLRTGSGFRYDGITKRSATACVGIGKAEFSLCVSRASPLLTTETGIDLLLYFLLLAAPTLAITGLYSTIGRNQTELPKRASASETGADKKSVGAATVHAGIGTWSLQPDTGQVVVDSQGARVLGMNSHGEMMSSDMMSHVYAAHRDAFEAALASARSGVPFSSVFATSMSGGENWVEARGSLVYGQDTAMPAIMGVFFDVTGTIRAQERQKTAEARLRNAIEGFPCPFALWDRNRRLAYWNKSFEATFGLGEILRPGTSHETVMVARSGNIISEKANADDSGISLLGMRNGDWIKLIERPIPSGGMISFGLDVTSDVKAEEELNRQRKKLKTLVQELEVSEGRNAELARKYNEEKAKAERSADSKSAFLANMSHELRTPLNAINGFSEILVNEMYGPLGHKRYREYVRDILTSGQHLLDMINDILDIAKIEAGKMTIDPKPIDLVDPVDAAVRMIRRKAEDKGVTMSLQAENGLPEVDADHRAVRQMVLNLLSNAIKFTDDGGRIMVAVQRRDDFVRVAVRDTGVGIPKEHLPRLAQPFEQVSETRDRNYEGTGLGLALTKSFAEMHGGRFAIASEVGKGTMVSFFLPISKDAARSDRNVA</sequence>
<organism evidence="10 11">
    <name type="scientific">Henriciella pelagia</name>
    <dbReference type="NCBI Taxonomy" id="1977912"/>
    <lineage>
        <taxon>Bacteria</taxon>
        <taxon>Pseudomonadati</taxon>
        <taxon>Pseudomonadota</taxon>
        <taxon>Alphaproteobacteria</taxon>
        <taxon>Hyphomonadales</taxon>
        <taxon>Hyphomonadaceae</taxon>
        <taxon>Henriciella</taxon>
    </lineage>
</organism>
<keyword evidence="6" id="KW-0175">Coiled coil</keyword>
<dbReference type="Proteomes" id="UP000628854">
    <property type="component" value="Unassembled WGS sequence"/>
</dbReference>
<evidence type="ECO:0000256" key="5">
    <source>
        <dbReference type="ARBA" id="ARBA00022777"/>
    </source>
</evidence>
<dbReference type="PANTHER" id="PTHR43047:SF72">
    <property type="entry name" value="OSMOSENSING HISTIDINE PROTEIN KINASE SLN1"/>
    <property type="match status" value="1"/>
</dbReference>
<evidence type="ECO:0000256" key="4">
    <source>
        <dbReference type="ARBA" id="ARBA00022679"/>
    </source>
</evidence>
<dbReference type="SMART" id="SM00388">
    <property type="entry name" value="HisKA"/>
    <property type="match status" value="1"/>
</dbReference>
<evidence type="ECO:0000313" key="10">
    <source>
        <dbReference type="EMBL" id="GGB57978.1"/>
    </source>
</evidence>
<dbReference type="InterPro" id="IPR004358">
    <property type="entry name" value="Sig_transdc_His_kin-like_C"/>
</dbReference>
<gene>
    <name evidence="10" type="ORF">GCM10011503_02970</name>
</gene>
<evidence type="ECO:0000259" key="8">
    <source>
        <dbReference type="PROSITE" id="PS50109"/>
    </source>
</evidence>
<keyword evidence="7" id="KW-0812">Transmembrane</keyword>
<feature type="domain" description="PAS" evidence="9">
    <location>
        <begin position="413"/>
        <end position="450"/>
    </location>
</feature>